<dbReference type="Pfam" id="PF01757">
    <property type="entry name" value="Acyl_transf_3"/>
    <property type="match status" value="1"/>
</dbReference>
<keyword evidence="3" id="KW-0808">Transferase</keyword>
<dbReference type="InterPro" id="IPR050879">
    <property type="entry name" value="Acyltransferase_3"/>
</dbReference>
<keyword evidence="1" id="KW-0812">Transmembrane</keyword>
<feature type="transmembrane region" description="Helical" evidence="1">
    <location>
        <begin position="97"/>
        <end position="117"/>
    </location>
</feature>
<name>A0ABX1W5P2_9SPHI</name>
<sequence>MRVTNQTSVRPTNHLLEIANQKHIPSLDGLRGVSIIMVVVSHLTLSSNYFYTMIFNGPLGVNIFFVISGFLITSLCLKEKLLTGTISLKDFYIRRVLRIFPVAYLYIAVVFILDHFFHLQIAWFQYLAALFYIMNFSYFRAHGDTVQLGHYWSLSIEEQFYIIFPFFLKKNYKIFYWAVIFIVIVLPVLCGLQELIQSINHGVFYYFTHYFIKFQSIATGCLLSMLILKKGLTTNGCYRLRL</sequence>
<dbReference type="Proteomes" id="UP000566071">
    <property type="component" value="Unassembled WGS sequence"/>
</dbReference>
<dbReference type="GO" id="GO:0016746">
    <property type="term" value="F:acyltransferase activity"/>
    <property type="evidence" value="ECO:0007669"/>
    <property type="project" value="UniProtKB-KW"/>
</dbReference>
<dbReference type="EMBL" id="JABFCR010000015">
    <property type="protein sequence ID" value="NNU33630.1"/>
    <property type="molecule type" value="Genomic_DNA"/>
</dbReference>
<evidence type="ECO:0000256" key="1">
    <source>
        <dbReference type="SAM" id="Phobius"/>
    </source>
</evidence>
<feature type="transmembrane region" description="Helical" evidence="1">
    <location>
        <begin position="204"/>
        <end position="228"/>
    </location>
</feature>
<reference evidence="3 4" key="1">
    <citation type="submission" date="2020-05" db="EMBL/GenBank/DDBJ databases">
        <authorList>
            <person name="Khan S.A."/>
            <person name="Jeon C.O."/>
            <person name="Chun B.H."/>
        </authorList>
    </citation>
    <scope>NUCLEOTIDE SEQUENCE [LARGE SCALE GENOMIC DNA]</scope>
    <source>
        <strain evidence="3 4">S1162</strain>
    </source>
</reference>
<keyword evidence="4" id="KW-1185">Reference proteome</keyword>
<proteinExistence type="predicted"/>
<protein>
    <submittedName>
        <fullName evidence="3">Acyltransferase</fullName>
    </submittedName>
</protein>
<evidence type="ECO:0000259" key="2">
    <source>
        <dbReference type="Pfam" id="PF01757"/>
    </source>
</evidence>
<organism evidence="3 4">
    <name type="scientific">Mucilaginibacter humi</name>
    <dbReference type="NCBI Taxonomy" id="2732510"/>
    <lineage>
        <taxon>Bacteria</taxon>
        <taxon>Pseudomonadati</taxon>
        <taxon>Bacteroidota</taxon>
        <taxon>Sphingobacteriia</taxon>
        <taxon>Sphingobacteriales</taxon>
        <taxon>Sphingobacteriaceae</taxon>
        <taxon>Mucilaginibacter</taxon>
    </lineage>
</organism>
<accession>A0ABX1W5P2</accession>
<feature type="transmembrane region" description="Helical" evidence="1">
    <location>
        <begin position="123"/>
        <end position="139"/>
    </location>
</feature>
<evidence type="ECO:0000313" key="3">
    <source>
        <dbReference type="EMBL" id="NNU33630.1"/>
    </source>
</evidence>
<keyword evidence="1" id="KW-1133">Transmembrane helix</keyword>
<keyword evidence="1" id="KW-0472">Membrane</keyword>
<gene>
    <name evidence="3" type="ORF">HK413_04755</name>
</gene>
<comment type="caution">
    <text evidence="3">The sequence shown here is derived from an EMBL/GenBank/DDBJ whole genome shotgun (WGS) entry which is preliminary data.</text>
</comment>
<feature type="transmembrane region" description="Helical" evidence="1">
    <location>
        <begin position="32"/>
        <end position="51"/>
    </location>
</feature>
<dbReference type="InterPro" id="IPR002656">
    <property type="entry name" value="Acyl_transf_3_dom"/>
</dbReference>
<evidence type="ECO:0000313" key="4">
    <source>
        <dbReference type="Proteomes" id="UP000566071"/>
    </source>
</evidence>
<feature type="transmembrane region" description="Helical" evidence="1">
    <location>
        <begin position="57"/>
        <end position="77"/>
    </location>
</feature>
<feature type="transmembrane region" description="Helical" evidence="1">
    <location>
        <begin position="174"/>
        <end position="192"/>
    </location>
</feature>
<dbReference type="PANTHER" id="PTHR23028:SF53">
    <property type="entry name" value="ACYL_TRANSF_3 DOMAIN-CONTAINING PROTEIN"/>
    <property type="match status" value="1"/>
</dbReference>
<dbReference type="RefSeq" id="WP_217452078.1">
    <property type="nucleotide sequence ID" value="NZ_JABFCR010000015.1"/>
</dbReference>
<keyword evidence="3" id="KW-0012">Acyltransferase</keyword>
<feature type="domain" description="Acyltransferase 3" evidence="2">
    <location>
        <begin position="25"/>
        <end position="226"/>
    </location>
</feature>
<dbReference type="PANTHER" id="PTHR23028">
    <property type="entry name" value="ACETYLTRANSFERASE"/>
    <property type="match status" value="1"/>
</dbReference>